<evidence type="ECO:0000256" key="6">
    <source>
        <dbReference type="SAM" id="Phobius"/>
    </source>
</evidence>
<comment type="subcellular location">
    <subcellularLocation>
        <location evidence="1">Membrane</location>
        <topology evidence="1">Multi-pass membrane protein</topology>
    </subcellularLocation>
</comment>
<feature type="transmembrane region" description="Helical" evidence="6">
    <location>
        <begin position="369"/>
        <end position="391"/>
    </location>
</feature>
<dbReference type="PANTHER" id="PTHR21355:SF0">
    <property type="entry name" value="G-PROTEIN COUPLED RECEPTOR-ASSOCIATED PROTEIN LMBRD2"/>
    <property type="match status" value="1"/>
</dbReference>
<dbReference type="EMBL" id="MLAK01000907">
    <property type="protein sequence ID" value="OHT01523.1"/>
    <property type="molecule type" value="Genomic_DNA"/>
</dbReference>
<evidence type="ECO:0000256" key="5">
    <source>
        <dbReference type="ARBA" id="ARBA00023136"/>
    </source>
</evidence>
<dbReference type="GeneID" id="94842733"/>
<feature type="transmembrane region" description="Helical" evidence="6">
    <location>
        <begin position="330"/>
        <end position="349"/>
    </location>
</feature>
<keyword evidence="8" id="KW-1185">Reference proteome</keyword>
<comment type="similarity">
    <text evidence="2">Belongs to the LIMR family.</text>
</comment>
<proteinExistence type="inferred from homology"/>
<dbReference type="Pfam" id="PF04791">
    <property type="entry name" value="LMBR1"/>
    <property type="match status" value="1"/>
</dbReference>
<dbReference type="InterPro" id="IPR006876">
    <property type="entry name" value="LMBR1-like_membr_prot"/>
</dbReference>
<evidence type="ECO:0008006" key="9">
    <source>
        <dbReference type="Google" id="ProtNLM"/>
    </source>
</evidence>
<dbReference type="VEuPathDB" id="TrichDB:TRFO_31616"/>
<dbReference type="OrthoDB" id="203099at2759"/>
<dbReference type="InterPro" id="IPR051584">
    <property type="entry name" value="GPCR-associated_LMBR1"/>
</dbReference>
<sequence length="559" mass="63044">MVDLGIITTVVISVAVVLLVIYFFYAHGVFKLPPFSCGLMLINAIIPFIMCIGILPYDISRCLFGSATTENFALRMTLEVFYWVSFVLTWAVGPIAVSYLRYSYSISLKYRIWFTIRENLIFYGSVLGVVVIGVAILLGTHQMTIENLFPLAISLANGYGLLVLCLCWGHGLVALPKTIWQMADPVNAYLFYLNQIANETALCARTIADGDIALTHCTTARDHLTGEMKELYDKVGNDRMIRLSQLKGELPIPDRCLNGESTDKRLKALESYDWEKCTNKQLMDFFHVLDNCIEHIEQTTSFVQDSSKQAFKALKAYEKRSTVTIILKRSLAIFVVLINAVCTWSEVALTFNNKFSLFYIISHIEMPQIVSILLVSTPILTYLICLGAWSLTHLRLGSFFRFIKGATNANTLNYFAIILCRLGPTAGFHYMQQIGAYDSEFQKVMGKMNVVVFIGTKWNIYAPVLMLVIMVIVAFNIIERIAKCCGKKVFSFDTTSMNYDDLAIGEEVLCEMEHEAKELIEEEGLRYSVIANKKSKPTPTRFKATNDTEEQLAQALNDL</sequence>
<feature type="transmembrane region" description="Helical" evidence="6">
    <location>
        <begin position="151"/>
        <end position="175"/>
    </location>
</feature>
<reference evidence="7" key="1">
    <citation type="submission" date="2016-10" db="EMBL/GenBank/DDBJ databases">
        <authorList>
            <person name="Benchimol M."/>
            <person name="Almeida L.G."/>
            <person name="Vasconcelos A.T."/>
            <person name="Perreira-Neves A."/>
            <person name="Rosa I.A."/>
            <person name="Tasca T."/>
            <person name="Bogo M.R."/>
            <person name="de Souza W."/>
        </authorList>
    </citation>
    <scope>NUCLEOTIDE SEQUENCE [LARGE SCALE GENOMIC DNA]</scope>
    <source>
        <strain evidence="7">K</strain>
    </source>
</reference>
<organism evidence="7 8">
    <name type="scientific">Tritrichomonas foetus</name>
    <dbReference type="NCBI Taxonomy" id="1144522"/>
    <lineage>
        <taxon>Eukaryota</taxon>
        <taxon>Metamonada</taxon>
        <taxon>Parabasalia</taxon>
        <taxon>Tritrichomonadida</taxon>
        <taxon>Tritrichomonadidae</taxon>
        <taxon>Tritrichomonas</taxon>
    </lineage>
</organism>
<comment type="caution">
    <text evidence="7">The sequence shown here is derived from an EMBL/GenBank/DDBJ whole genome shotgun (WGS) entry which is preliminary data.</text>
</comment>
<name>A0A1J4JR63_9EUKA</name>
<evidence type="ECO:0000256" key="4">
    <source>
        <dbReference type="ARBA" id="ARBA00022989"/>
    </source>
</evidence>
<evidence type="ECO:0000313" key="8">
    <source>
        <dbReference type="Proteomes" id="UP000179807"/>
    </source>
</evidence>
<keyword evidence="3 6" id="KW-0812">Transmembrane</keyword>
<dbReference type="AlphaFoldDB" id="A0A1J4JR63"/>
<feature type="transmembrane region" description="Helical" evidence="6">
    <location>
        <begin position="412"/>
        <end position="431"/>
    </location>
</feature>
<accession>A0A1J4JR63</accession>
<keyword evidence="4 6" id="KW-1133">Transmembrane helix</keyword>
<dbReference type="RefSeq" id="XP_068354659.1">
    <property type="nucleotide sequence ID" value="XM_068508029.1"/>
</dbReference>
<feature type="transmembrane region" description="Helical" evidence="6">
    <location>
        <begin position="120"/>
        <end position="139"/>
    </location>
</feature>
<feature type="transmembrane region" description="Helical" evidence="6">
    <location>
        <begin position="6"/>
        <end position="25"/>
    </location>
</feature>
<evidence type="ECO:0000256" key="1">
    <source>
        <dbReference type="ARBA" id="ARBA00004141"/>
    </source>
</evidence>
<feature type="transmembrane region" description="Helical" evidence="6">
    <location>
        <begin position="37"/>
        <end position="60"/>
    </location>
</feature>
<evidence type="ECO:0000256" key="2">
    <source>
        <dbReference type="ARBA" id="ARBA00010487"/>
    </source>
</evidence>
<dbReference type="GO" id="GO:0016020">
    <property type="term" value="C:membrane"/>
    <property type="evidence" value="ECO:0007669"/>
    <property type="project" value="UniProtKB-SubCell"/>
</dbReference>
<evidence type="ECO:0000256" key="3">
    <source>
        <dbReference type="ARBA" id="ARBA00022692"/>
    </source>
</evidence>
<dbReference type="Proteomes" id="UP000179807">
    <property type="component" value="Unassembled WGS sequence"/>
</dbReference>
<keyword evidence="5 6" id="KW-0472">Membrane</keyword>
<evidence type="ECO:0000313" key="7">
    <source>
        <dbReference type="EMBL" id="OHT01523.1"/>
    </source>
</evidence>
<gene>
    <name evidence="7" type="ORF">TRFO_31616</name>
</gene>
<protein>
    <recommendedName>
        <fullName evidence="9">LMBR1-like conserved region family protein</fullName>
    </recommendedName>
</protein>
<dbReference type="PANTHER" id="PTHR21355">
    <property type="entry name" value="G-PROTEIN COUPLED RECEPTOR-ASSOCIATED PROTEIN LMBRD2"/>
    <property type="match status" value="1"/>
</dbReference>
<feature type="transmembrane region" description="Helical" evidence="6">
    <location>
        <begin position="80"/>
        <end position="100"/>
    </location>
</feature>
<feature type="transmembrane region" description="Helical" evidence="6">
    <location>
        <begin position="458"/>
        <end position="478"/>
    </location>
</feature>